<gene>
    <name evidence="1" type="ORF">K8V20_08440</name>
</gene>
<dbReference type="Proteomes" id="UP000782880">
    <property type="component" value="Unassembled WGS sequence"/>
</dbReference>
<dbReference type="EMBL" id="DYVE01000220">
    <property type="protein sequence ID" value="HJG28653.1"/>
    <property type="molecule type" value="Genomic_DNA"/>
</dbReference>
<evidence type="ECO:0000313" key="2">
    <source>
        <dbReference type="Proteomes" id="UP000782880"/>
    </source>
</evidence>
<comment type="caution">
    <text evidence="1">The sequence shown here is derived from an EMBL/GenBank/DDBJ whole genome shotgun (WGS) entry which is preliminary data.</text>
</comment>
<accession>A0A921IL08</accession>
<name>A0A921IL08_9FIRM</name>
<dbReference type="AlphaFoldDB" id="A0A921IL08"/>
<reference evidence="1" key="2">
    <citation type="submission" date="2021-09" db="EMBL/GenBank/DDBJ databases">
        <authorList>
            <person name="Gilroy R."/>
        </authorList>
    </citation>
    <scope>NUCLEOTIDE SEQUENCE</scope>
    <source>
        <strain evidence="1">ChiBcec21-2208</strain>
    </source>
</reference>
<sequence>MPKTNRFRRGLAPLAVLALAVLLLGTAWLHLGWRAIDVTLEDQAGDPAALRGFTLNGRINWNHDHSSLHFSLHDGYLDTELVFDDEDAPFLDRPMVSTDQTYVVASSERANAERNAAEVPQFTNGTVTVQTVVNRVDRMYTLRVRFPGKDARFVRFSAGAVDLEQPLVAESWVTDTPYELDYRYDYAINDPGAAVQESWSDSVVDARPFLLGDTPVVCWERDYLGRAPGLYRMNGLTEAEIADLPRDGTRYGEEILCATTEIGSLEPFYCPEGAVEALTGAAMADGSSLLLYLDADNTLWADLVDENGSCTDHQQVTELPAGDVYSAEVYVRTTNRDAVVSLSCRTMNPLGAETPLGSKLAAFRVQDGKFTLVHCQEQDPGNTAAAAVLNAEGNALLLGWYHDAPLPASETGNQPEDGILLEVHPLTGGTSYRGLLRSGIDRDWGNLYDAYSQQHKDRYLTFDPLEGGAAT</sequence>
<organism evidence="1 2">
    <name type="scientific">Subdoligranulum variabile</name>
    <dbReference type="NCBI Taxonomy" id="214851"/>
    <lineage>
        <taxon>Bacteria</taxon>
        <taxon>Bacillati</taxon>
        <taxon>Bacillota</taxon>
        <taxon>Clostridia</taxon>
        <taxon>Eubacteriales</taxon>
        <taxon>Oscillospiraceae</taxon>
        <taxon>Subdoligranulum</taxon>
    </lineage>
</organism>
<protein>
    <submittedName>
        <fullName evidence="1">Uncharacterized protein</fullName>
    </submittedName>
</protein>
<evidence type="ECO:0000313" key="1">
    <source>
        <dbReference type="EMBL" id="HJG28653.1"/>
    </source>
</evidence>
<proteinExistence type="predicted"/>
<reference evidence="1" key="1">
    <citation type="journal article" date="2021" name="PeerJ">
        <title>Extensive microbial diversity within the chicken gut microbiome revealed by metagenomics and culture.</title>
        <authorList>
            <person name="Gilroy R."/>
            <person name="Ravi A."/>
            <person name="Getino M."/>
            <person name="Pursley I."/>
            <person name="Horton D.L."/>
            <person name="Alikhan N.F."/>
            <person name="Baker D."/>
            <person name="Gharbi K."/>
            <person name="Hall N."/>
            <person name="Watson M."/>
            <person name="Adriaenssens E.M."/>
            <person name="Foster-Nyarko E."/>
            <person name="Jarju S."/>
            <person name="Secka A."/>
            <person name="Antonio M."/>
            <person name="Oren A."/>
            <person name="Chaudhuri R.R."/>
            <person name="La Ragione R."/>
            <person name="Hildebrand F."/>
            <person name="Pallen M.J."/>
        </authorList>
    </citation>
    <scope>NUCLEOTIDE SEQUENCE</scope>
    <source>
        <strain evidence="1">ChiBcec21-2208</strain>
    </source>
</reference>